<keyword evidence="2" id="KW-0805">Transcription regulation</keyword>
<dbReference type="PANTHER" id="PTHR31282">
    <property type="entry name" value="WRKY TRANSCRIPTION FACTOR 21-RELATED"/>
    <property type="match status" value="1"/>
</dbReference>
<dbReference type="GO" id="GO:0043565">
    <property type="term" value="F:sequence-specific DNA binding"/>
    <property type="evidence" value="ECO:0007669"/>
    <property type="project" value="InterPro"/>
</dbReference>
<dbReference type="GO" id="GO:0005634">
    <property type="term" value="C:nucleus"/>
    <property type="evidence" value="ECO:0007669"/>
    <property type="project" value="UniProtKB-SubCell"/>
</dbReference>
<dbReference type="SMART" id="SM00774">
    <property type="entry name" value="WRKY"/>
    <property type="match status" value="1"/>
</dbReference>
<evidence type="ECO:0000313" key="7">
    <source>
        <dbReference type="EMBL" id="PIA27157.1"/>
    </source>
</evidence>
<dbReference type="Pfam" id="PF03106">
    <property type="entry name" value="WRKY"/>
    <property type="match status" value="1"/>
</dbReference>
<sequence>MTMNLLTDYNNINPKIEMESKDVVDVSVSDDFKKMISLLSRTRVGHARFRRAPPSPTHLSLSSPSCLEQIPQEMITTEKKELTISKLPPLPPLTRTISFTSQPLSSSSSSLKRKCYSSNDTIVKCRSVGSSGGCNCSKRRKRGVKKVVKIPLISLKMAEIPSDDFSWRKYGQKSIQGSPHPRGYYRCSSVKNCPARKQVERASDEGKMLIVTYEGEHNHSQAVSETITINILESS</sequence>
<keyword evidence="3" id="KW-0238">DNA-binding</keyword>
<evidence type="ECO:0000256" key="3">
    <source>
        <dbReference type="ARBA" id="ARBA00023125"/>
    </source>
</evidence>
<evidence type="ECO:0000259" key="6">
    <source>
        <dbReference type="PROSITE" id="PS50811"/>
    </source>
</evidence>
<keyword evidence="4" id="KW-0804">Transcription</keyword>
<feature type="domain" description="WRKY" evidence="6">
    <location>
        <begin position="156"/>
        <end position="222"/>
    </location>
</feature>
<dbReference type="InterPro" id="IPR018872">
    <property type="entry name" value="Zn-cluster-dom"/>
</dbReference>
<dbReference type="InterPro" id="IPR036576">
    <property type="entry name" value="WRKY_dom_sf"/>
</dbReference>
<dbReference type="STRING" id="218851.A0A2G5C8M8"/>
<evidence type="ECO:0000256" key="1">
    <source>
        <dbReference type="ARBA" id="ARBA00004123"/>
    </source>
</evidence>
<keyword evidence="8" id="KW-1185">Reference proteome</keyword>
<evidence type="ECO:0000256" key="2">
    <source>
        <dbReference type="ARBA" id="ARBA00023015"/>
    </source>
</evidence>
<reference evidence="7 8" key="1">
    <citation type="submission" date="2017-09" db="EMBL/GenBank/DDBJ databases">
        <title>WGS assembly of Aquilegia coerulea Goldsmith.</title>
        <authorList>
            <person name="Hodges S."/>
            <person name="Kramer E."/>
            <person name="Nordborg M."/>
            <person name="Tomkins J."/>
            <person name="Borevitz J."/>
            <person name="Derieg N."/>
            <person name="Yan J."/>
            <person name="Mihaltcheva S."/>
            <person name="Hayes R.D."/>
            <person name="Rokhsar D."/>
        </authorList>
    </citation>
    <scope>NUCLEOTIDE SEQUENCE [LARGE SCALE GENOMIC DNA]</scope>
    <source>
        <strain evidence="8">cv. Goldsmith</strain>
    </source>
</reference>
<evidence type="ECO:0000256" key="4">
    <source>
        <dbReference type="ARBA" id="ARBA00023163"/>
    </source>
</evidence>
<dbReference type="Proteomes" id="UP000230069">
    <property type="component" value="Unassembled WGS sequence"/>
</dbReference>
<dbReference type="OrthoDB" id="1918969at2759"/>
<evidence type="ECO:0000256" key="5">
    <source>
        <dbReference type="ARBA" id="ARBA00023242"/>
    </source>
</evidence>
<dbReference type="InParanoid" id="A0A2G5C8M8"/>
<name>A0A2G5C8M8_AQUCA</name>
<dbReference type="FunFam" id="2.20.25.80:FF:000004">
    <property type="entry name" value="WRKY transcription factor 65"/>
    <property type="match status" value="1"/>
</dbReference>
<dbReference type="Pfam" id="PF10533">
    <property type="entry name" value="Plant_zn_clust"/>
    <property type="match status" value="1"/>
</dbReference>
<accession>A0A2G5C8M8</accession>
<dbReference type="InterPro" id="IPR003657">
    <property type="entry name" value="WRKY_dom"/>
</dbReference>
<organism evidence="7 8">
    <name type="scientific">Aquilegia coerulea</name>
    <name type="common">Rocky mountain columbine</name>
    <dbReference type="NCBI Taxonomy" id="218851"/>
    <lineage>
        <taxon>Eukaryota</taxon>
        <taxon>Viridiplantae</taxon>
        <taxon>Streptophyta</taxon>
        <taxon>Embryophyta</taxon>
        <taxon>Tracheophyta</taxon>
        <taxon>Spermatophyta</taxon>
        <taxon>Magnoliopsida</taxon>
        <taxon>Ranunculales</taxon>
        <taxon>Ranunculaceae</taxon>
        <taxon>Thalictroideae</taxon>
        <taxon>Aquilegia</taxon>
    </lineage>
</organism>
<protein>
    <recommendedName>
        <fullName evidence="6">WRKY domain-containing protein</fullName>
    </recommendedName>
</protein>
<dbReference type="GO" id="GO:0003700">
    <property type="term" value="F:DNA-binding transcription factor activity"/>
    <property type="evidence" value="ECO:0007669"/>
    <property type="project" value="InterPro"/>
</dbReference>
<evidence type="ECO:0000313" key="8">
    <source>
        <dbReference type="Proteomes" id="UP000230069"/>
    </source>
</evidence>
<dbReference type="InterPro" id="IPR044810">
    <property type="entry name" value="WRKY_plant"/>
</dbReference>
<gene>
    <name evidence="7" type="ORF">AQUCO_08300093v1</name>
</gene>
<keyword evidence="5" id="KW-0539">Nucleus</keyword>
<dbReference type="EMBL" id="KZ305100">
    <property type="protein sequence ID" value="PIA27157.1"/>
    <property type="molecule type" value="Genomic_DNA"/>
</dbReference>
<comment type="subcellular location">
    <subcellularLocation>
        <location evidence="1">Nucleus</location>
    </subcellularLocation>
</comment>
<dbReference type="SUPFAM" id="SSF118290">
    <property type="entry name" value="WRKY DNA-binding domain"/>
    <property type="match status" value="1"/>
</dbReference>
<dbReference type="Gene3D" id="2.20.25.80">
    <property type="entry name" value="WRKY domain"/>
    <property type="match status" value="1"/>
</dbReference>
<dbReference type="AlphaFoldDB" id="A0A2G5C8M8"/>
<proteinExistence type="predicted"/>
<dbReference type="PROSITE" id="PS50811">
    <property type="entry name" value="WRKY"/>
    <property type="match status" value="1"/>
</dbReference>